<dbReference type="EMBL" id="JAWJBA010000004">
    <property type="protein sequence ID" value="MDV2685552.1"/>
    <property type="molecule type" value="Genomic_DNA"/>
</dbReference>
<comment type="similarity">
    <text evidence="1">Belongs to the UPF0309 family.</text>
</comment>
<dbReference type="SUPFAM" id="SSF53697">
    <property type="entry name" value="SIS domain"/>
    <property type="match status" value="1"/>
</dbReference>
<dbReference type="PANTHER" id="PTHR30390">
    <property type="entry name" value="SEDOHEPTULOSE 7-PHOSPHATE ISOMERASE / DNAA INITIATOR-ASSOCIATING FACTOR FOR REPLICATION INITIATION"/>
    <property type="match status" value="1"/>
</dbReference>
<dbReference type="HAMAP" id="MF_01240">
    <property type="entry name" value="UPF0309"/>
    <property type="match status" value="1"/>
</dbReference>
<protein>
    <recommendedName>
        <fullName evidence="1">UPF0309 protein RYX56_14390</fullName>
    </recommendedName>
</protein>
<evidence type="ECO:0000313" key="4">
    <source>
        <dbReference type="Proteomes" id="UP001287282"/>
    </source>
</evidence>
<dbReference type="NCBIfam" id="NF002805">
    <property type="entry name" value="PRK02947.1"/>
    <property type="match status" value="1"/>
</dbReference>
<evidence type="ECO:0000259" key="2">
    <source>
        <dbReference type="PROSITE" id="PS51464"/>
    </source>
</evidence>
<dbReference type="CDD" id="cd05013">
    <property type="entry name" value="SIS_RpiR"/>
    <property type="match status" value="1"/>
</dbReference>
<organism evidence="3 4">
    <name type="scientific">Alkalihalophilus lindianensis</name>
    <dbReference type="NCBI Taxonomy" id="1630542"/>
    <lineage>
        <taxon>Bacteria</taxon>
        <taxon>Bacillati</taxon>
        <taxon>Bacillota</taxon>
        <taxon>Bacilli</taxon>
        <taxon>Bacillales</taxon>
        <taxon>Bacillaceae</taxon>
        <taxon>Alkalihalophilus</taxon>
    </lineage>
</organism>
<keyword evidence="4" id="KW-1185">Reference proteome</keyword>
<dbReference type="InterPro" id="IPR046348">
    <property type="entry name" value="SIS_dom_sf"/>
</dbReference>
<dbReference type="Pfam" id="PF13580">
    <property type="entry name" value="SIS_2"/>
    <property type="match status" value="1"/>
</dbReference>
<proteinExistence type="inferred from homology"/>
<dbReference type="PROSITE" id="PS51464">
    <property type="entry name" value="SIS"/>
    <property type="match status" value="1"/>
</dbReference>
<evidence type="ECO:0000256" key="1">
    <source>
        <dbReference type="HAMAP-Rule" id="MF_01240"/>
    </source>
</evidence>
<name>A0ABU3XCE0_9BACI</name>
<dbReference type="InterPro" id="IPR050099">
    <property type="entry name" value="SIS_GmhA/DiaA_subfam"/>
</dbReference>
<feature type="domain" description="SIS" evidence="2">
    <location>
        <begin position="31"/>
        <end position="207"/>
    </location>
</feature>
<dbReference type="InterPro" id="IPR022951">
    <property type="entry name" value="UPF0309"/>
</dbReference>
<comment type="caution">
    <text evidence="3">The sequence shown here is derived from an EMBL/GenBank/DDBJ whole genome shotgun (WGS) entry which is preliminary data.</text>
</comment>
<evidence type="ECO:0000313" key="3">
    <source>
        <dbReference type="EMBL" id="MDV2685552.1"/>
    </source>
</evidence>
<gene>
    <name evidence="3" type="ORF">RYX56_14390</name>
</gene>
<reference evidence="3 4" key="1">
    <citation type="submission" date="2023-10" db="EMBL/GenBank/DDBJ databases">
        <title>Screening of Alkalihalobacillus lindianensis BZ-TG-R113 and Its Alleviation of Salt Stress on Rapeseed Growth.</title>
        <authorList>
            <person name="Zhao B."/>
            <person name="Guo T."/>
        </authorList>
    </citation>
    <scope>NUCLEOTIDE SEQUENCE [LARGE SCALE GENOMIC DNA]</scope>
    <source>
        <strain evidence="3 4">BZ-TG-R113</strain>
    </source>
</reference>
<sequence length="241" mass="26464">MIKSYIHQIESLIKKIETTELQAIEQAAEKIVESINKGGIVQVFGCGHSHMLGEEVFYRAGGLVPVQPIFIEELMLHKGAERSSKLERSHHYMDTFSDQLDIRSEDVLIVASTSGRNPVPIDVALHGSKQGAFVVGVTSLLYNQTQPSRHKNGKLLADVADLVINNHTKPGDGLLQSGDLSFGPSSSVIGIMIMNAIMAGVIEKLTHQGKTPPIFKSGNIDGSDNHNEQLIKQYKDRIRLF</sequence>
<dbReference type="InterPro" id="IPR001347">
    <property type="entry name" value="SIS_dom"/>
</dbReference>
<dbReference type="InterPro" id="IPR035472">
    <property type="entry name" value="RpiR-like_SIS"/>
</dbReference>
<dbReference type="Proteomes" id="UP001287282">
    <property type="component" value="Unassembled WGS sequence"/>
</dbReference>
<accession>A0ABU3XCE0</accession>
<dbReference type="RefSeq" id="WP_317122727.1">
    <property type="nucleotide sequence ID" value="NZ_JAWJBA010000004.1"/>
</dbReference>
<dbReference type="Gene3D" id="3.40.50.10490">
    <property type="entry name" value="Glucose-6-phosphate isomerase like protein, domain 1"/>
    <property type="match status" value="1"/>
</dbReference>
<dbReference type="PANTHER" id="PTHR30390:SF7">
    <property type="entry name" value="PHOSPHOHEPTOSE ISOMERASE"/>
    <property type="match status" value="1"/>
</dbReference>